<proteinExistence type="predicted"/>
<dbReference type="Proteomes" id="UP001281447">
    <property type="component" value="Unassembled WGS sequence"/>
</dbReference>
<evidence type="ECO:0000313" key="3">
    <source>
        <dbReference type="Proteomes" id="UP001281447"/>
    </source>
</evidence>
<dbReference type="SUPFAM" id="SSF141868">
    <property type="entry name" value="EAL domain-like"/>
    <property type="match status" value="1"/>
</dbReference>
<dbReference type="InterPro" id="IPR035919">
    <property type="entry name" value="EAL_sf"/>
</dbReference>
<dbReference type="Gene3D" id="3.20.20.450">
    <property type="entry name" value="EAL domain"/>
    <property type="match status" value="1"/>
</dbReference>
<dbReference type="PROSITE" id="PS50883">
    <property type="entry name" value="EAL"/>
    <property type="match status" value="1"/>
</dbReference>
<dbReference type="EMBL" id="JAWDIP010000003">
    <property type="protein sequence ID" value="MDY0395750.1"/>
    <property type="molecule type" value="Genomic_DNA"/>
</dbReference>
<evidence type="ECO:0000313" key="2">
    <source>
        <dbReference type="EMBL" id="MDY0395750.1"/>
    </source>
</evidence>
<keyword evidence="3" id="KW-1185">Reference proteome</keyword>
<accession>A0ABU5C8S9</accession>
<dbReference type="InterPro" id="IPR050706">
    <property type="entry name" value="Cyclic-di-GMP_PDE-like"/>
</dbReference>
<evidence type="ECO:0000259" key="1">
    <source>
        <dbReference type="PROSITE" id="PS50883"/>
    </source>
</evidence>
<protein>
    <submittedName>
        <fullName evidence="2">EAL domain-containing protein</fullName>
    </submittedName>
</protein>
<dbReference type="Pfam" id="PF00563">
    <property type="entry name" value="EAL"/>
    <property type="match status" value="1"/>
</dbReference>
<name>A0ABU5C8S9_9BACI</name>
<dbReference type="PANTHER" id="PTHR33121">
    <property type="entry name" value="CYCLIC DI-GMP PHOSPHODIESTERASE PDEF"/>
    <property type="match status" value="1"/>
</dbReference>
<dbReference type="PANTHER" id="PTHR33121:SF76">
    <property type="entry name" value="SIGNALING PROTEIN"/>
    <property type="match status" value="1"/>
</dbReference>
<organism evidence="2 3">
    <name type="scientific">Tigheibacillus halophilus</name>
    <dbReference type="NCBI Taxonomy" id="361280"/>
    <lineage>
        <taxon>Bacteria</taxon>
        <taxon>Bacillati</taxon>
        <taxon>Bacillota</taxon>
        <taxon>Bacilli</taxon>
        <taxon>Bacillales</taxon>
        <taxon>Bacillaceae</taxon>
        <taxon>Tigheibacillus</taxon>
    </lineage>
</organism>
<dbReference type="InterPro" id="IPR001633">
    <property type="entry name" value="EAL_dom"/>
</dbReference>
<reference evidence="2 3" key="1">
    <citation type="submission" date="2023-10" db="EMBL/GenBank/DDBJ databases">
        <title>Virgibacillus halophilus 5B73C genome.</title>
        <authorList>
            <person name="Miliotis G."/>
            <person name="Sengupta P."/>
            <person name="Hameed A."/>
            <person name="Chuvochina M."/>
            <person name="Mcdonagh F."/>
            <person name="Simpson A.C."/>
            <person name="Singh N.K."/>
            <person name="Rekha P.D."/>
            <person name="Raman K."/>
            <person name="Hugenholtz P."/>
            <person name="Venkateswaran K."/>
        </authorList>
    </citation>
    <scope>NUCLEOTIDE SEQUENCE [LARGE SCALE GENOMIC DNA]</scope>
    <source>
        <strain evidence="2 3">5B73C</strain>
    </source>
</reference>
<comment type="caution">
    <text evidence="2">The sequence shown here is derived from an EMBL/GenBank/DDBJ whole genome shotgun (WGS) entry which is preliminary data.</text>
</comment>
<gene>
    <name evidence="2" type="ORF">RWE15_16635</name>
</gene>
<sequence>MKTFHEVNLLLNVYPSTMVHPEFLPTMRQIEEIVQIKPENVVLEINESEKKEQFYMLQTVVKQLRQMGYLIALDDIGKGDATLQSIIEFEPDVVKLDRYFMRDLAVSHKKRRYLKKNY</sequence>
<feature type="domain" description="EAL" evidence="1">
    <location>
        <begin position="1"/>
        <end position="118"/>
    </location>
</feature>